<proteinExistence type="predicted"/>
<reference evidence="1" key="1">
    <citation type="submission" date="2022-07" db="EMBL/GenBank/DDBJ databases">
        <title>Phylogenomic reconstructions and comparative analyses of Kickxellomycotina fungi.</title>
        <authorList>
            <person name="Reynolds N.K."/>
            <person name="Stajich J.E."/>
            <person name="Barry K."/>
            <person name="Grigoriev I.V."/>
            <person name="Crous P."/>
            <person name="Smith M.E."/>
        </authorList>
    </citation>
    <scope>NUCLEOTIDE SEQUENCE</scope>
    <source>
        <strain evidence="1">CBS 190363</strain>
    </source>
</reference>
<name>A0ACC1M2F0_9FUNG</name>
<gene>
    <name evidence="1" type="primary">BUD2</name>
    <name evidence="1" type="ORF">IWW38_002842</name>
</gene>
<organism evidence="1 2">
    <name type="scientific">Coemansia aciculifera</name>
    <dbReference type="NCBI Taxonomy" id="417176"/>
    <lineage>
        <taxon>Eukaryota</taxon>
        <taxon>Fungi</taxon>
        <taxon>Fungi incertae sedis</taxon>
        <taxon>Zoopagomycota</taxon>
        <taxon>Kickxellomycotina</taxon>
        <taxon>Kickxellomycetes</taxon>
        <taxon>Kickxellales</taxon>
        <taxon>Kickxellaceae</taxon>
        <taxon>Coemansia</taxon>
    </lineage>
</organism>
<dbReference type="Proteomes" id="UP001139981">
    <property type="component" value="Unassembled WGS sequence"/>
</dbReference>
<comment type="caution">
    <text evidence="1">The sequence shown here is derived from an EMBL/GenBank/DDBJ whole genome shotgun (WGS) entry which is preliminary data.</text>
</comment>
<keyword evidence="2" id="KW-1185">Reference proteome</keyword>
<protein>
    <submittedName>
        <fullName evidence="1">GTPase activating factor</fullName>
    </submittedName>
</protein>
<accession>A0ACC1M2F0</accession>
<evidence type="ECO:0000313" key="1">
    <source>
        <dbReference type="EMBL" id="KAJ2893497.1"/>
    </source>
</evidence>
<dbReference type="EMBL" id="JANBVB010000533">
    <property type="protein sequence ID" value="KAJ2893497.1"/>
    <property type="molecule type" value="Genomic_DNA"/>
</dbReference>
<sequence>MKVTGLSFIDLMIGDVVRDVVNSDYKCEIDPAKLQPDECIDGHWQTLTQLLDVLWEGIEGAARCCPLMMRQTFAGIRRAAGAFYSEHGAFEQVQYSCISGFVFLRLLCPAMLAPKSFGLVGQNPCASSLRVLTLMAKGIQCAANLTDFALKEPYMQPMNSFVQRCIPKLKQFIDDIADDSVAVPDTVKANSQSGSNASDLLAIDGDRELAALCTFVSSSSFAIQTAIATSRHHFSETCPTSPTAATTAFPSVPRQLSISSSTNTLLGSELSPSKLAVDTFTFNRGEPHAPGPDFSSSLTGISPTGTAVELMIADSTQGLQKLLHCCGFVQSCVNACIEDRELPVVDSPSSPEEF</sequence>
<evidence type="ECO:0000313" key="2">
    <source>
        <dbReference type="Proteomes" id="UP001139981"/>
    </source>
</evidence>